<comment type="caution">
    <text evidence="6">The sequence shown here is derived from an EMBL/GenBank/DDBJ whole genome shotgun (WGS) entry which is preliminary data.</text>
</comment>
<dbReference type="PANTHER" id="PTHR30483">
    <property type="entry name" value="LEUCINE-SPECIFIC-BINDING PROTEIN"/>
    <property type="match status" value="1"/>
</dbReference>
<dbReference type="Gene3D" id="3.40.50.2300">
    <property type="match status" value="2"/>
</dbReference>
<dbReference type="PANTHER" id="PTHR30483:SF6">
    <property type="entry name" value="PERIPLASMIC BINDING PROTEIN OF ABC TRANSPORTER FOR NATURAL AMINO ACIDS"/>
    <property type="match status" value="1"/>
</dbReference>
<keyword evidence="7" id="KW-1185">Reference proteome</keyword>
<evidence type="ECO:0000313" key="6">
    <source>
        <dbReference type="EMBL" id="GEP59686.1"/>
    </source>
</evidence>
<proteinExistence type="inferred from homology"/>
<evidence type="ECO:0000313" key="7">
    <source>
        <dbReference type="Proteomes" id="UP000321058"/>
    </source>
</evidence>
<dbReference type="InterPro" id="IPR028082">
    <property type="entry name" value="Peripla_BP_I"/>
</dbReference>
<keyword evidence="2" id="KW-0813">Transport</keyword>
<keyword evidence="4" id="KW-0029">Amino-acid transport</keyword>
<evidence type="ECO:0000256" key="4">
    <source>
        <dbReference type="ARBA" id="ARBA00022970"/>
    </source>
</evidence>
<name>A0A512NL58_9HYPH</name>
<dbReference type="PRINTS" id="PR00337">
    <property type="entry name" value="LEUILEVALBP"/>
</dbReference>
<organism evidence="6 7">
    <name type="scientific">Reyranella soli</name>
    <dbReference type="NCBI Taxonomy" id="1230389"/>
    <lineage>
        <taxon>Bacteria</taxon>
        <taxon>Pseudomonadati</taxon>
        <taxon>Pseudomonadota</taxon>
        <taxon>Alphaproteobacteria</taxon>
        <taxon>Hyphomicrobiales</taxon>
        <taxon>Reyranellaceae</taxon>
        <taxon>Reyranella</taxon>
    </lineage>
</organism>
<protein>
    <submittedName>
        <fullName evidence="6">Branched chain amino acid ABC transporter substrate-binding protein</fullName>
    </submittedName>
</protein>
<reference evidence="6 7" key="1">
    <citation type="submission" date="2019-07" db="EMBL/GenBank/DDBJ databases">
        <title>Whole genome shotgun sequence of Reyranella soli NBRC 108950.</title>
        <authorList>
            <person name="Hosoyama A."/>
            <person name="Uohara A."/>
            <person name="Ohji S."/>
            <person name="Ichikawa N."/>
        </authorList>
    </citation>
    <scope>NUCLEOTIDE SEQUENCE [LARGE SCALE GENOMIC DNA]</scope>
    <source>
        <strain evidence="6 7">NBRC 108950</strain>
    </source>
</reference>
<dbReference type="InterPro" id="IPR028081">
    <property type="entry name" value="Leu-bd"/>
</dbReference>
<feature type="domain" description="Leucine-binding protein" evidence="5">
    <location>
        <begin position="8"/>
        <end position="354"/>
    </location>
</feature>
<dbReference type="Proteomes" id="UP000321058">
    <property type="component" value="Unassembled WGS sequence"/>
</dbReference>
<comment type="similarity">
    <text evidence="1">Belongs to the leucine-binding protein family.</text>
</comment>
<dbReference type="InterPro" id="IPR000709">
    <property type="entry name" value="Leu_Ile_Val-bd"/>
</dbReference>
<evidence type="ECO:0000259" key="5">
    <source>
        <dbReference type="Pfam" id="PF13458"/>
    </source>
</evidence>
<evidence type="ECO:0000256" key="1">
    <source>
        <dbReference type="ARBA" id="ARBA00010062"/>
    </source>
</evidence>
<dbReference type="GO" id="GO:0006865">
    <property type="term" value="P:amino acid transport"/>
    <property type="evidence" value="ECO:0007669"/>
    <property type="project" value="UniProtKB-KW"/>
</dbReference>
<accession>A0A512NL58</accession>
<keyword evidence="3" id="KW-0732">Signal</keyword>
<dbReference type="EMBL" id="BKAJ01000137">
    <property type="protein sequence ID" value="GEP59686.1"/>
    <property type="molecule type" value="Genomic_DNA"/>
</dbReference>
<sequence>MAASARAEVKIGVVGPLSGPQANSGIAMRKGFELAAEEVNGKGGLTIGGKQQPVTLLFEDSASRPEMGISAAQKLLTRDNVDILIADSMASSVTLATMELAPSFAKFMASGQPVSIAIAQKIKAQPERYANFWKMSFNSDAYAAAIHDAVKDLVASGKVKAAKKSIAFVVEDTDYGKSNVEFTAPLFEADGWKVVSNDAVPNGTADFYPQLSKLRANEPDVLVSIFTSPNSGAALVKQLKEQGIGSLHLAVYYPIRPEFLQAAAASADGLLWTPLIFDPDHNASHKAFAEKVKAKTGTMGTGDHALGYCQMAMLLDNVAKAGSVEAAKISAAFAATDYKCIYGRWVYDTAIHTPKIGADYLPVPFAQIIKGESQVVWPKSAATTEFQAKP</sequence>
<dbReference type="Pfam" id="PF13458">
    <property type="entry name" value="Peripla_BP_6"/>
    <property type="match status" value="1"/>
</dbReference>
<evidence type="ECO:0000256" key="3">
    <source>
        <dbReference type="ARBA" id="ARBA00022729"/>
    </source>
</evidence>
<dbReference type="InterPro" id="IPR051010">
    <property type="entry name" value="BCAA_transport"/>
</dbReference>
<gene>
    <name evidence="6" type="ORF">RSO01_68520</name>
</gene>
<dbReference type="AlphaFoldDB" id="A0A512NL58"/>
<evidence type="ECO:0000256" key="2">
    <source>
        <dbReference type="ARBA" id="ARBA00022448"/>
    </source>
</evidence>
<dbReference type="SUPFAM" id="SSF53822">
    <property type="entry name" value="Periplasmic binding protein-like I"/>
    <property type="match status" value="1"/>
</dbReference>